<protein>
    <submittedName>
        <fullName evidence="7">Cytochrome P450</fullName>
    </submittedName>
</protein>
<organism evidence="7 8">
    <name type="scientific">Nocardia gamkensis</name>
    <dbReference type="NCBI Taxonomy" id="352869"/>
    <lineage>
        <taxon>Bacteria</taxon>
        <taxon>Bacillati</taxon>
        <taxon>Actinomycetota</taxon>
        <taxon>Actinomycetes</taxon>
        <taxon>Mycobacteriales</taxon>
        <taxon>Nocardiaceae</taxon>
        <taxon>Nocardia</taxon>
    </lineage>
</organism>
<keyword evidence="8" id="KW-1185">Reference proteome</keyword>
<dbReference type="AlphaFoldDB" id="A0A7X6L698"/>
<accession>A0A7X6L698</accession>
<dbReference type="EMBL" id="JAAXOS010000009">
    <property type="protein sequence ID" value="NKY28527.1"/>
    <property type="molecule type" value="Genomic_DNA"/>
</dbReference>
<dbReference type="Proteomes" id="UP000540698">
    <property type="component" value="Unassembled WGS sequence"/>
</dbReference>
<dbReference type="Gene3D" id="1.10.630.10">
    <property type="entry name" value="Cytochrome P450"/>
    <property type="match status" value="1"/>
</dbReference>
<evidence type="ECO:0000256" key="5">
    <source>
        <dbReference type="ARBA" id="ARBA00023004"/>
    </source>
</evidence>
<dbReference type="InterPro" id="IPR017972">
    <property type="entry name" value="Cyt_P450_CS"/>
</dbReference>
<dbReference type="InterPro" id="IPR036396">
    <property type="entry name" value="Cyt_P450_sf"/>
</dbReference>
<sequence>MSRLALRSLRCARVKLYSDEFAADPHAAYRRMRSDHGPLVPVQVAPEVSATLIIDYRTALEVLTDSARFSADPSEWEQSVPARCPVPWAMRWRPDASRTAGDEHARYRNAVTAGLDRIDLHTLRDTVERTAVSLINGFCAAGSADLLNEYAIPLTVRVLEQVLGFPPEVREDAYTAMMSLRDAVDAASAEAAHRTLSAAMLEVISAKRAAPAGDVASWLVQHPARLSETELVHQMAMLYTTGAEPTWNLIAVTVLLLVTDERFGGELLGGALSTRDAIDEVLFSDPPATNSCVRYPIQPQIVGNVWLPQHQPVLIGLAACNNDPAAVAGDRQGNRSHLAWGAGPHTCPAQSVGMVIVQEALDQLLDALPEIRLAIPAAEMKWLPSSFHRAPATVPVTFPESPPLSLL</sequence>
<reference evidence="7 8" key="1">
    <citation type="submission" date="2020-04" db="EMBL/GenBank/DDBJ databases">
        <title>MicrobeNet Type strains.</title>
        <authorList>
            <person name="Nicholson A.C."/>
        </authorList>
    </citation>
    <scope>NUCLEOTIDE SEQUENCE [LARGE SCALE GENOMIC DNA]</scope>
    <source>
        <strain evidence="7 8">DSM 44956</strain>
    </source>
</reference>
<name>A0A7X6L698_9NOCA</name>
<evidence type="ECO:0000313" key="8">
    <source>
        <dbReference type="Proteomes" id="UP000540698"/>
    </source>
</evidence>
<comment type="caution">
    <text evidence="7">The sequence shown here is derived from an EMBL/GenBank/DDBJ whole genome shotgun (WGS) entry which is preliminary data.</text>
</comment>
<evidence type="ECO:0000256" key="4">
    <source>
        <dbReference type="ARBA" id="ARBA00023002"/>
    </source>
</evidence>
<keyword evidence="5" id="KW-0408">Iron</keyword>
<dbReference type="PROSITE" id="PS00086">
    <property type="entry name" value="CYTOCHROME_P450"/>
    <property type="match status" value="1"/>
</dbReference>
<evidence type="ECO:0000313" key="7">
    <source>
        <dbReference type="EMBL" id="NKY28527.1"/>
    </source>
</evidence>
<evidence type="ECO:0000256" key="6">
    <source>
        <dbReference type="ARBA" id="ARBA00023033"/>
    </source>
</evidence>
<dbReference type="PANTHER" id="PTHR46696">
    <property type="entry name" value="P450, PUTATIVE (EUROFUNG)-RELATED"/>
    <property type="match status" value="1"/>
</dbReference>
<gene>
    <name evidence="7" type="ORF">HGB38_20190</name>
</gene>
<keyword evidence="4" id="KW-0560">Oxidoreductase</keyword>
<dbReference type="PANTHER" id="PTHR46696:SF1">
    <property type="entry name" value="CYTOCHROME P450 YJIB-RELATED"/>
    <property type="match status" value="1"/>
</dbReference>
<comment type="similarity">
    <text evidence="1">Belongs to the cytochrome P450 family.</text>
</comment>
<dbReference type="SUPFAM" id="SSF48264">
    <property type="entry name" value="Cytochrome P450"/>
    <property type="match status" value="1"/>
</dbReference>
<keyword evidence="6" id="KW-0503">Monooxygenase</keyword>
<dbReference type="InterPro" id="IPR002397">
    <property type="entry name" value="Cyt_P450_B"/>
</dbReference>
<dbReference type="PRINTS" id="PR00359">
    <property type="entry name" value="BP450"/>
</dbReference>
<dbReference type="GO" id="GO:0005506">
    <property type="term" value="F:iron ion binding"/>
    <property type="evidence" value="ECO:0007669"/>
    <property type="project" value="InterPro"/>
</dbReference>
<dbReference type="GO" id="GO:0016705">
    <property type="term" value="F:oxidoreductase activity, acting on paired donors, with incorporation or reduction of molecular oxygen"/>
    <property type="evidence" value="ECO:0007669"/>
    <property type="project" value="InterPro"/>
</dbReference>
<dbReference type="GO" id="GO:0020037">
    <property type="term" value="F:heme binding"/>
    <property type="evidence" value="ECO:0007669"/>
    <property type="project" value="InterPro"/>
</dbReference>
<dbReference type="GO" id="GO:0004497">
    <property type="term" value="F:monooxygenase activity"/>
    <property type="evidence" value="ECO:0007669"/>
    <property type="project" value="UniProtKB-KW"/>
</dbReference>
<keyword evidence="2" id="KW-0349">Heme</keyword>
<proteinExistence type="inferred from homology"/>
<keyword evidence="3" id="KW-0479">Metal-binding</keyword>
<evidence type="ECO:0000256" key="1">
    <source>
        <dbReference type="ARBA" id="ARBA00010617"/>
    </source>
</evidence>
<evidence type="ECO:0000256" key="2">
    <source>
        <dbReference type="ARBA" id="ARBA00022617"/>
    </source>
</evidence>
<evidence type="ECO:0000256" key="3">
    <source>
        <dbReference type="ARBA" id="ARBA00022723"/>
    </source>
</evidence>